<evidence type="ECO:0000256" key="2">
    <source>
        <dbReference type="ARBA" id="ARBA00022649"/>
    </source>
</evidence>
<dbReference type="Proteomes" id="UP000720124">
    <property type="component" value="Unassembled WGS sequence"/>
</dbReference>
<keyword evidence="4 8" id="KW-0479">Metal-binding</keyword>
<evidence type="ECO:0000313" key="11">
    <source>
        <dbReference type="Proteomes" id="UP000720124"/>
    </source>
</evidence>
<evidence type="ECO:0000256" key="7">
    <source>
        <dbReference type="ARBA" id="ARBA00038093"/>
    </source>
</evidence>
<dbReference type="SUPFAM" id="SSF88723">
    <property type="entry name" value="PIN domain-like"/>
    <property type="match status" value="1"/>
</dbReference>
<dbReference type="CDD" id="cd18746">
    <property type="entry name" value="PIN_VapC4-5_FitB-like"/>
    <property type="match status" value="1"/>
</dbReference>
<dbReference type="EC" id="3.1.-.-" evidence="8"/>
<dbReference type="EMBL" id="JABTXI010000013">
    <property type="protein sequence ID" value="MBY3593642.1"/>
    <property type="molecule type" value="Genomic_DNA"/>
</dbReference>
<evidence type="ECO:0000256" key="8">
    <source>
        <dbReference type="HAMAP-Rule" id="MF_00265"/>
    </source>
</evidence>
<evidence type="ECO:0000256" key="6">
    <source>
        <dbReference type="ARBA" id="ARBA00022842"/>
    </source>
</evidence>
<evidence type="ECO:0000259" key="9">
    <source>
        <dbReference type="Pfam" id="PF01850"/>
    </source>
</evidence>
<evidence type="ECO:0000256" key="4">
    <source>
        <dbReference type="ARBA" id="ARBA00022723"/>
    </source>
</evidence>
<protein>
    <recommendedName>
        <fullName evidence="8">Ribonuclease VapC</fullName>
        <shortName evidence="8">RNase VapC</shortName>
        <ecNumber evidence="8">3.1.-.-</ecNumber>
    </recommendedName>
    <alternativeName>
        <fullName evidence="8">Toxin VapC</fullName>
    </alternativeName>
</protein>
<evidence type="ECO:0000256" key="1">
    <source>
        <dbReference type="ARBA" id="ARBA00001946"/>
    </source>
</evidence>
<reference evidence="10 11" key="1">
    <citation type="submission" date="2020-06" db="EMBL/GenBank/DDBJ databases">
        <title>Global-level population genomics: horizontal gene transfer, symbiosis and evolution in Rhizobia.</title>
        <authorList>
            <person name="Gai Y."/>
        </authorList>
    </citation>
    <scope>NUCLEOTIDE SEQUENCE [LARGE SCALE GENOMIC DNA]</scope>
    <source>
        <strain evidence="10 11">PLR6_1b</strain>
    </source>
</reference>
<feature type="domain" description="PIN" evidence="9">
    <location>
        <begin position="4"/>
        <end position="121"/>
    </location>
</feature>
<dbReference type="RefSeq" id="WP_221142675.1">
    <property type="nucleotide sequence ID" value="NZ_JABDWY010000014.1"/>
</dbReference>
<keyword evidence="6 8" id="KW-0460">Magnesium</keyword>
<organism evidence="10 11">
    <name type="scientific">Rhizobium bangladeshense</name>
    <dbReference type="NCBI Taxonomy" id="1138189"/>
    <lineage>
        <taxon>Bacteria</taxon>
        <taxon>Pseudomonadati</taxon>
        <taxon>Pseudomonadota</taxon>
        <taxon>Alphaproteobacteria</taxon>
        <taxon>Hyphomicrobiales</taxon>
        <taxon>Rhizobiaceae</taxon>
        <taxon>Rhizobium/Agrobacterium group</taxon>
        <taxon>Rhizobium</taxon>
    </lineage>
</organism>
<feature type="binding site" evidence="8">
    <location>
        <position position="6"/>
    </location>
    <ligand>
        <name>Mg(2+)</name>
        <dbReference type="ChEBI" id="CHEBI:18420"/>
    </ligand>
</feature>
<dbReference type="Gene3D" id="3.40.50.1010">
    <property type="entry name" value="5'-nuclease"/>
    <property type="match status" value="1"/>
</dbReference>
<dbReference type="HAMAP" id="MF_00265">
    <property type="entry name" value="VapC_Nob1"/>
    <property type="match status" value="1"/>
</dbReference>
<dbReference type="PANTHER" id="PTHR33653">
    <property type="entry name" value="RIBONUCLEASE VAPC2"/>
    <property type="match status" value="1"/>
</dbReference>
<dbReference type="InterPro" id="IPR029060">
    <property type="entry name" value="PIN-like_dom_sf"/>
</dbReference>
<comment type="function">
    <text evidence="8">Toxic component of a toxin-antitoxin (TA) system. An RNase.</text>
</comment>
<comment type="caution">
    <text evidence="10">The sequence shown here is derived from an EMBL/GenBank/DDBJ whole genome shotgun (WGS) entry which is preliminary data.</text>
</comment>
<keyword evidence="3 8" id="KW-0540">Nuclease</keyword>
<name>A0ABS7LQA7_9HYPH</name>
<evidence type="ECO:0000313" key="10">
    <source>
        <dbReference type="EMBL" id="MBY3593642.1"/>
    </source>
</evidence>
<gene>
    <name evidence="8" type="primary">vapC</name>
    <name evidence="10" type="ORF">HJA87_27710</name>
</gene>
<keyword evidence="2 8" id="KW-1277">Toxin-antitoxin system</keyword>
<keyword evidence="8" id="KW-0800">Toxin</keyword>
<feature type="binding site" evidence="8">
    <location>
        <position position="103"/>
    </location>
    <ligand>
        <name>Mg(2+)</name>
        <dbReference type="ChEBI" id="CHEBI:18420"/>
    </ligand>
</feature>
<accession>A0ABS7LQA7</accession>
<evidence type="ECO:0000256" key="3">
    <source>
        <dbReference type="ARBA" id="ARBA00022722"/>
    </source>
</evidence>
<keyword evidence="5 8" id="KW-0378">Hydrolase</keyword>
<comment type="similarity">
    <text evidence="7 8">Belongs to the PINc/VapC protein family.</text>
</comment>
<dbReference type="PANTHER" id="PTHR33653:SF1">
    <property type="entry name" value="RIBONUCLEASE VAPC2"/>
    <property type="match status" value="1"/>
</dbReference>
<comment type="cofactor">
    <cofactor evidence="1 8">
        <name>Mg(2+)</name>
        <dbReference type="ChEBI" id="CHEBI:18420"/>
    </cofactor>
</comment>
<sequence length="143" mass="15982">MVFLLDTNIVSAARRVERQAREFQDFMKEFSVAEAYLSAVTIMEIQFGIQRERTRDAGFAQDLHRWMDEIVLAEFAGRILPFDTATASRAGLLPTADKRPSADAMIAATALEHGLKLVTRNVAHFLPLGVECIDPWRFAGTPS</sequence>
<dbReference type="InterPro" id="IPR050556">
    <property type="entry name" value="Type_II_TA_system_RNase"/>
</dbReference>
<dbReference type="InterPro" id="IPR002716">
    <property type="entry name" value="PIN_dom"/>
</dbReference>
<dbReference type="Pfam" id="PF01850">
    <property type="entry name" value="PIN"/>
    <property type="match status" value="1"/>
</dbReference>
<keyword evidence="11" id="KW-1185">Reference proteome</keyword>
<dbReference type="InterPro" id="IPR022907">
    <property type="entry name" value="VapC_family"/>
</dbReference>
<proteinExistence type="inferred from homology"/>
<evidence type="ECO:0000256" key="5">
    <source>
        <dbReference type="ARBA" id="ARBA00022801"/>
    </source>
</evidence>